<dbReference type="AlphaFoldDB" id="A0AAW7QDG1"/>
<dbReference type="EMBL" id="JAQJJG010000021">
    <property type="protein sequence ID" value="MDN5124506.1"/>
    <property type="molecule type" value="Genomic_DNA"/>
</dbReference>
<reference evidence="1" key="2">
    <citation type="submission" date="2023-01" db="EMBL/GenBank/DDBJ databases">
        <authorList>
            <person name="Uljanovas D."/>
        </authorList>
    </citation>
    <scope>NUCLEOTIDE SEQUENCE</scope>
    <source>
        <strain evidence="1">S41</strain>
    </source>
</reference>
<comment type="caution">
    <text evidence="1">The sequence shown here is derived from an EMBL/GenBank/DDBJ whole genome shotgun (WGS) entry which is preliminary data.</text>
</comment>
<name>A0AAW7QDG1_9BACT</name>
<accession>A0AAW7QDG1</accession>
<protein>
    <submittedName>
        <fullName evidence="1">Uncharacterized protein</fullName>
    </submittedName>
</protein>
<gene>
    <name evidence="1" type="ORF">PJV93_11365</name>
</gene>
<sequence>MKKLFLVILGFILFGISLNAATYNKTKCPQWEHGAIVYYNGVQQNVRGATPPTEFCWDATLIQGYGYYNGAWYSQESLQSSESFADWYANYIHYIYGENYVGIYVKVVVMGYEQSTPTVKLGSTTGVLVEKNDILSPSGNIWNGYEYIFFINKMPLSQYTGTLAERNMEGELKVYSGTNGALKDVTYIH</sequence>
<organism evidence="1 2">
    <name type="scientific">Aliarcobacter butzleri</name>
    <dbReference type="NCBI Taxonomy" id="28197"/>
    <lineage>
        <taxon>Bacteria</taxon>
        <taxon>Pseudomonadati</taxon>
        <taxon>Campylobacterota</taxon>
        <taxon>Epsilonproteobacteria</taxon>
        <taxon>Campylobacterales</taxon>
        <taxon>Arcobacteraceae</taxon>
        <taxon>Aliarcobacter</taxon>
    </lineage>
</organism>
<dbReference type="RefSeq" id="WP_301371334.1">
    <property type="nucleotide sequence ID" value="NZ_JAQJJF010000020.1"/>
</dbReference>
<evidence type="ECO:0000313" key="2">
    <source>
        <dbReference type="Proteomes" id="UP001170364"/>
    </source>
</evidence>
<dbReference type="Proteomes" id="UP001170364">
    <property type="component" value="Unassembled WGS sequence"/>
</dbReference>
<reference evidence="1" key="1">
    <citation type="journal article" date="2023" name="Microorganisms">
        <title>Genomic Characterization of Arcobacter butzleri Strains Isolated from Various Sources in Lithuania.</title>
        <authorList>
            <person name="Uljanovas D."/>
            <person name="Golz G."/>
            <person name="Fleischmann S."/>
            <person name="Kudirkiene E."/>
            <person name="Kasetiene N."/>
            <person name="Grineviciene A."/>
            <person name="Tamuleviciene E."/>
            <person name="Aksomaitiene J."/>
            <person name="Alter T."/>
            <person name="Malakauskas M."/>
        </authorList>
    </citation>
    <scope>NUCLEOTIDE SEQUENCE</scope>
    <source>
        <strain evidence="1">S41</strain>
    </source>
</reference>
<evidence type="ECO:0000313" key="1">
    <source>
        <dbReference type="EMBL" id="MDN5124506.1"/>
    </source>
</evidence>
<proteinExistence type="predicted"/>